<evidence type="ECO:0000259" key="5">
    <source>
        <dbReference type="PROSITE" id="PS51634"/>
    </source>
</evidence>
<evidence type="ECO:0000256" key="2">
    <source>
        <dbReference type="ARBA" id="ARBA00007267"/>
    </source>
</evidence>
<dbReference type="GO" id="GO:0005634">
    <property type="term" value="C:nucleus"/>
    <property type="evidence" value="ECO:0007669"/>
    <property type="project" value="UniProtKB-SubCell"/>
</dbReference>
<feature type="region of interest" description="Disordered" evidence="4">
    <location>
        <begin position="1"/>
        <end position="29"/>
    </location>
</feature>
<reference evidence="7" key="1">
    <citation type="journal article" date="2019" name="Curr. Biol.">
        <title>Genome Sequence of Striga asiatica Provides Insight into the Evolution of Plant Parasitism.</title>
        <authorList>
            <person name="Yoshida S."/>
            <person name="Kim S."/>
            <person name="Wafula E.K."/>
            <person name="Tanskanen J."/>
            <person name="Kim Y.M."/>
            <person name="Honaas L."/>
            <person name="Yang Z."/>
            <person name="Spallek T."/>
            <person name="Conn C.E."/>
            <person name="Ichihashi Y."/>
            <person name="Cheong K."/>
            <person name="Cui S."/>
            <person name="Der J.P."/>
            <person name="Gundlach H."/>
            <person name="Jiao Y."/>
            <person name="Hori C."/>
            <person name="Ishida J.K."/>
            <person name="Kasahara H."/>
            <person name="Kiba T."/>
            <person name="Kim M.S."/>
            <person name="Koo N."/>
            <person name="Laohavisit A."/>
            <person name="Lee Y.H."/>
            <person name="Lumba S."/>
            <person name="McCourt P."/>
            <person name="Mortimer J.C."/>
            <person name="Mutuku J.M."/>
            <person name="Nomura T."/>
            <person name="Sasaki-Sekimoto Y."/>
            <person name="Seto Y."/>
            <person name="Wang Y."/>
            <person name="Wakatake T."/>
            <person name="Sakakibara H."/>
            <person name="Demura T."/>
            <person name="Yamaguchi S."/>
            <person name="Yoneyama K."/>
            <person name="Manabe R.I."/>
            <person name="Nelson D.C."/>
            <person name="Schulman A.H."/>
            <person name="Timko M.P."/>
            <person name="dePamphilis C.W."/>
            <person name="Choi D."/>
            <person name="Shirasu K."/>
        </authorList>
    </citation>
    <scope>NUCLEOTIDE SEQUENCE [LARGE SCALE GENOMIC DNA]</scope>
    <source>
        <strain evidence="7">cv. UVA1</strain>
    </source>
</reference>
<dbReference type="AlphaFoldDB" id="A0A5A7PNN9"/>
<evidence type="ECO:0000256" key="3">
    <source>
        <dbReference type="ARBA" id="ARBA00023242"/>
    </source>
</evidence>
<comment type="caution">
    <text evidence="6">The sequence shown here is derived from an EMBL/GenBank/DDBJ whole genome shotgun (WGS) entry which is preliminary data.</text>
</comment>
<keyword evidence="3" id="KW-0539">Nucleus</keyword>
<evidence type="ECO:0000313" key="7">
    <source>
        <dbReference type="Proteomes" id="UP000325081"/>
    </source>
</evidence>
<dbReference type="PROSITE" id="PS51634">
    <property type="entry name" value="CRC"/>
    <property type="match status" value="1"/>
</dbReference>
<dbReference type="PANTHER" id="PTHR12446">
    <property type="entry name" value="TESMIN/TSO1-RELATED"/>
    <property type="match status" value="1"/>
</dbReference>
<feature type="region of interest" description="Disordered" evidence="4">
    <location>
        <begin position="386"/>
        <end position="425"/>
    </location>
</feature>
<dbReference type="SMART" id="SM01114">
    <property type="entry name" value="CXC"/>
    <property type="match status" value="2"/>
</dbReference>
<dbReference type="Proteomes" id="UP000325081">
    <property type="component" value="Unassembled WGS sequence"/>
</dbReference>
<accession>A0A5A7PNN9</accession>
<name>A0A5A7PNN9_STRAF</name>
<feature type="compositionally biased region" description="Basic and acidic residues" evidence="4">
    <location>
        <begin position="404"/>
        <end position="423"/>
    </location>
</feature>
<dbReference type="InterPro" id="IPR033467">
    <property type="entry name" value="Tesmin/TSO1-like_CXC"/>
</dbReference>
<dbReference type="InterPro" id="IPR005172">
    <property type="entry name" value="CRC"/>
</dbReference>
<evidence type="ECO:0000256" key="1">
    <source>
        <dbReference type="ARBA" id="ARBA00004123"/>
    </source>
</evidence>
<dbReference type="OrthoDB" id="6283463at2759"/>
<proteinExistence type="inferred from homology"/>
<evidence type="ECO:0000256" key="4">
    <source>
        <dbReference type="SAM" id="MobiDB-lite"/>
    </source>
</evidence>
<comment type="subcellular location">
    <subcellularLocation>
        <location evidence="1">Nucleus</location>
    </subcellularLocation>
</comment>
<protein>
    <submittedName>
        <fullName evidence="6">Tesmin/TSO1-like CXC domain-containing protein</fullName>
    </submittedName>
</protein>
<evidence type="ECO:0000313" key="6">
    <source>
        <dbReference type="EMBL" id="GER34102.1"/>
    </source>
</evidence>
<organism evidence="6 7">
    <name type="scientific">Striga asiatica</name>
    <name type="common">Asiatic witchweed</name>
    <name type="synonym">Buchnera asiatica</name>
    <dbReference type="NCBI Taxonomy" id="4170"/>
    <lineage>
        <taxon>Eukaryota</taxon>
        <taxon>Viridiplantae</taxon>
        <taxon>Streptophyta</taxon>
        <taxon>Embryophyta</taxon>
        <taxon>Tracheophyta</taxon>
        <taxon>Spermatophyta</taxon>
        <taxon>Magnoliopsida</taxon>
        <taxon>eudicotyledons</taxon>
        <taxon>Gunneridae</taxon>
        <taxon>Pentapetalae</taxon>
        <taxon>asterids</taxon>
        <taxon>lamiids</taxon>
        <taxon>Lamiales</taxon>
        <taxon>Orobanchaceae</taxon>
        <taxon>Buchnereae</taxon>
        <taxon>Striga</taxon>
    </lineage>
</organism>
<sequence length="549" mass="59568">MEQRDGGDFPPNKPTSQLEASSTVPADFPARKLVRQLDFTGSAASTLSVEHPPVGKPQFGKLSQTQKPAHIQQPQMLFMAMQQPPQPAVASPHPSVHSLVKPVSPRTWPRQSVNEVKDGTPKKQKQCNCKHSRCLKLYCECFASGIYCDGCNCVNCHNNVENEAARREAVEVTLERNPNAFRPKIASSPHGARDHREDAGEVLVSAKHNKGCHCKKSGCLKKYCECFQANILCSENCKCMDCKNYEGSEERQALFHGDHANNIVHIQQAANAAITGAIGSSGFGSPPLNKKRKGQEIFFRSAAKDPAHRLGQLQQANEVNVSVPSSSSFSLSPGARPGNTSVMSHSKFTYRSLLADIIQPQDLKELCSVLVVYSGEAAMMLAANKRAEDSREAPLADPSNQSRSEARPKESDSNGADASKERPMSPSTLALMCDEEDTMFTSAASSSRLMADDHVSSQSREEQETKYSAMARAQSANKHLTTTCSISDVKCETMNQLPITNGGFIKLVGAPQINSSVDTPACGVVNNLPHLRITSCANGDVRKESGEEL</sequence>
<feature type="region of interest" description="Disordered" evidence="4">
    <location>
        <begin position="85"/>
        <end position="120"/>
    </location>
</feature>
<dbReference type="PANTHER" id="PTHR12446:SF34">
    <property type="entry name" value="PROTEIN LIN-54 HOMOLOG"/>
    <property type="match status" value="1"/>
</dbReference>
<dbReference type="InterPro" id="IPR028307">
    <property type="entry name" value="Lin-54_fam"/>
</dbReference>
<dbReference type="Pfam" id="PF03638">
    <property type="entry name" value="TCR"/>
    <property type="match status" value="2"/>
</dbReference>
<comment type="similarity">
    <text evidence="2">Belongs to the lin-54 family.</text>
</comment>
<gene>
    <name evidence="6" type="ORF">STAS_10287</name>
</gene>
<keyword evidence="7" id="KW-1185">Reference proteome</keyword>
<dbReference type="EMBL" id="BKCP01004849">
    <property type="protein sequence ID" value="GER34102.1"/>
    <property type="molecule type" value="Genomic_DNA"/>
</dbReference>
<feature type="domain" description="CRC" evidence="5">
    <location>
        <begin position="123"/>
        <end position="247"/>
    </location>
</feature>
<dbReference type="GO" id="GO:0006355">
    <property type="term" value="P:regulation of DNA-templated transcription"/>
    <property type="evidence" value="ECO:0007669"/>
    <property type="project" value="TreeGrafter"/>
</dbReference>
<feature type="compositionally biased region" description="Polar residues" evidence="4">
    <location>
        <begin position="14"/>
        <end position="24"/>
    </location>
</feature>